<dbReference type="EMBL" id="AP026978">
    <property type="protein sequence ID" value="BDU02198.1"/>
    <property type="molecule type" value="Genomic_DNA"/>
</dbReference>
<sequence length="96" mass="10473">MNPTSAVTAPALIGGTSPARARSGSPVAVVSAVEAFDIGRILPLVTRACRLPVRRNWPDLAARAARGTRVRRHRHIRVRRVGESVREDAIRDEELS</sequence>
<evidence type="ECO:0000313" key="3">
    <source>
        <dbReference type="Proteomes" id="UP001317870"/>
    </source>
</evidence>
<gene>
    <name evidence="2" type="ORF">IFM12276_52260</name>
</gene>
<evidence type="ECO:0000313" key="2">
    <source>
        <dbReference type="EMBL" id="BDU02198.1"/>
    </source>
</evidence>
<name>A0ABN6UAR5_9NOCA</name>
<evidence type="ECO:0000256" key="1">
    <source>
        <dbReference type="SAM" id="MobiDB-lite"/>
    </source>
</evidence>
<reference evidence="2 3" key="1">
    <citation type="submission" date="2022-11" db="EMBL/GenBank/DDBJ databases">
        <title>Genome Sequencing of Nocardia sp. ON39_IFM12276 and assembly.</title>
        <authorList>
            <person name="Shimojima M."/>
            <person name="Toyokawa M."/>
            <person name="Uesaka K."/>
        </authorList>
    </citation>
    <scope>NUCLEOTIDE SEQUENCE [LARGE SCALE GENOMIC DNA]</scope>
    <source>
        <strain evidence="2 3">IFM 12276</strain>
    </source>
</reference>
<accession>A0ABN6UAR5</accession>
<keyword evidence="3" id="KW-1185">Reference proteome</keyword>
<protein>
    <submittedName>
        <fullName evidence="2">Uncharacterized protein</fullName>
    </submittedName>
</protein>
<feature type="region of interest" description="Disordered" evidence="1">
    <location>
        <begin position="1"/>
        <end position="23"/>
    </location>
</feature>
<organism evidence="2 3">
    <name type="scientific">Nocardia sputorum</name>
    <dbReference type="NCBI Taxonomy" id="2984338"/>
    <lineage>
        <taxon>Bacteria</taxon>
        <taxon>Bacillati</taxon>
        <taxon>Actinomycetota</taxon>
        <taxon>Actinomycetes</taxon>
        <taxon>Mycobacteriales</taxon>
        <taxon>Nocardiaceae</taxon>
        <taxon>Nocardia</taxon>
    </lineage>
</organism>
<proteinExistence type="predicted"/>
<dbReference type="Proteomes" id="UP001317870">
    <property type="component" value="Chromosome"/>
</dbReference>